<evidence type="ECO:0000256" key="3">
    <source>
        <dbReference type="SAM" id="Phobius"/>
    </source>
</evidence>
<evidence type="ECO:0000259" key="4">
    <source>
        <dbReference type="PROSITE" id="PS50089"/>
    </source>
</evidence>
<accession>A0A135TGF8</accession>
<dbReference type="SMART" id="SM00184">
    <property type="entry name" value="RING"/>
    <property type="match status" value="1"/>
</dbReference>
<evidence type="ECO:0000313" key="5">
    <source>
        <dbReference type="EMBL" id="KXH47271.1"/>
    </source>
</evidence>
<protein>
    <recommendedName>
        <fullName evidence="4">RING-type domain-containing protein</fullName>
    </recommendedName>
</protein>
<dbReference type="Pfam" id="PF13639">
    <property type="entry name" value="zf-RING_2"/>
    <property type="match status" value="1"/>
</dbReference>
<comment type="caution">
    <text evidence="5">The sequence shown here is derived from an EMBL/GenBank/DDBJ whole genome shotgun (WGS) entry which is preliminary data.</text>
</comment>
<dbReference type="PROSITE" id="PS50089">
    <property type="entry name" value="ZF_RING_2"/>
    <property type="match status" value="1"/>
</dbReference>
<dbReference type="GO" id="GO:0061630">
    <property type="term" value="F:ubiquitin protein ligase activity"/>
    <property type="evidence" value="ECO:0007669"/>
    <property type="project" value="TreeGrafter"/>
</dbReference>
<feature type="compositionally biased region" description="Basic and acidic residues" evidence="2">
    <location>
        <begin position="354"/>
        <end position="369"/>
    </location>
</feature>
<dbReference type="OrthoDB" id="8062037at2759"/>
<dbReference type="InterPro" id="IPR013083">
    <property type="entry name" value="Znf_RING/FYVE/PHD"/>
</dbReference>
<feature type="region of interest" description="Disordered" evidence="2">
    <location>
        <begin position="350"/>
        <end position="369"/>
    </location>
</feature>
<feature type="domain" description="RING-type" evidence="4">
    <location>
        <begin position="231"/>
        <end position="282"/>
    </location>
</feature>
<evidence type="ECO:0000256" key="1">
    <source>
        <dbReference type="PROSITE-ProRule" id="PRU00175"/>
    </source>
</evidence>
<name>A0A135TGF8_9PEZI</name>
<evidence type="ECO:0000313" key="6">
    <source>
        <dbReference type="Proteomes" id="UP000070054"/>
    </source>
</evidence>
<keyword evidence="1" id="KW-0479">Metal-binding</keyword>
<keyword evidence="1" id="KW-0862">Zinc</keyword>
<dbReference type="Proteomes" id="UP000070054">
    <property type="component" value="Unassembled WGS sequence"/>
</dbReference>
<reference evidence="5 6" key="1">
    <citation type="submission" date="2014-02" db="EMBL/GenBank/DDBJ databases">
        <title>The genome sequence of Colletotrichum nymphaeae SA-01.</title>
        <authorList>
            <person name="Baroncelli R."/>
            <person name="Thon M.R."/>
        </authorList>
    </citation>
    <scope>NUCLEOTIDE SEQUENCE [LARGE SCALE GENOMIC DNA]</scope>
    <source>
        <strain evidence="5 6">SA-01</strain>
    </source>
</reference>
<evidence type="ECO:0000256" key="2">
    <source>
        <dbReference type="SAM" id="MobiDB-lite"/>
    </source>
</evidence>
<proteinExistence type="predicted"/>
<keyword evidence="3" id="KW-1133">Transmembrane helix</keyword>
<feature type="transmembrane region" description="Helical" evidence="3">
    <location>
        <begin position="93"/>
        <end position="115"/>
    </location>
</feature>
<dbReference type="PANTHER" id="PTHR22765">
    <property type="entry name" value="RING FINGER AND PROTEASE ASSOCIATED DOMAIN-CONTAINING"/>
    <property type="match status" value="1"/>
</dbReference>
<gene>
    <name evidence="5" type="ORF">CNYM01_13563</name>
</gene>
<dbReference type="InterPro" id="IPR001841">
    <property type="entry name" value="Znf_RING"/>
</dbReference>
<dbReference type="InterPro" id="IPR051826">
    <property type="entry name" value="E3_ubiquitin-ligase_domain"/>
</dbReference>
<feature type="transmembrane region" description="Helical" evidence="3">
    <location>
        <begin position="121"/>
        <end position="144"/>
    </location>
</feature>
<dbReference type="GO" id="GO:0006511">
    <property type="term" value="P:ubiquitin-dependent protein catabolic process"/>
    <property type="evidence" value="ECO:0007669"/>
    <property type="project" value="TreeGrafter"/>
</dbReference>
<dbReference type="PANTHER" id="PTHR22765:SF303">
    <property type="entry name" value="RING-TYPE DOMAIN-CONTAINING PROTEIN"/>
    <property type="match status" value="1"/>
</dbReference>
<keyword evidence="3" id="KW-0812">Transmembrane</keyword>
<dbReference type="Gene3D" id="3.30.40.10">
    <property type="entry name" value="Zinc/RING finger domain, C3HC4 (zinc finger)"/>
    <property type="match status" value="1"/>
</dbReference>
<dbReference type="AlphaFoldDB" id="A0A135TGF8"/>
<keyword evidence="1" id="KW-0863">Zinc-finger</keyword>
<dbReference type="EMBL" id="JEMN01001125">
    <property type="protein sequence ID" value="KXH47271.1"/>
    <property type="molecule type" value="Genomic_DNA"/>
</dbReference>
<keyword evidence="6" id="KW-1185">Reference proteome</keyword>
<dbReference type="GO" id="GO:0008270">
    <property type="term" value="F:zinc ion binding"/>
    <property type="evidence" value="ECO:0007669"/>
    <property type="project" value="UniProtKB-KW"/>
</dbReference>
<keyword evidence="3" id="KW-0472">Membrane</keyword>
<sequence length="396" mass="45190">MSLSAIAYSRKVCHVERPGSRTSYPSKFKFWFRITKAGIRQTWESSGDKLNLMPPANLPHFGRLSRSISALFGLSWGQAQPHVRNKHRSGARVSVLQVSTPYLAWPVMFLSFAIGDGGSSILFPFFPLLPLLSMASYSCLVWYGSVHHAFFPEKDMADPVEDPERSNGGGQCRAIHLQGTISFPKQVFLVSDAGSYSEFHVPFPLETMNIFKSVMRKQEMASNPAADDTCCAICYEKVGEAKEEGDKEVWRYLPCGHRFGGDCIQHWLGVASVDEPHCPWCRVSMRCDCGHPVVPTTKPTRNYMYWGWMPCEICHTQLQRTRKTSKYFRGQLLPRLNSLIHSLDHNMASIPQEVPKEQEETPTKEPWEDREVWRRKWTEHFIQEDRKASGSKSPKK</sequence>
<dbReference type="SUPFAM" id="SSF57850">
    <property type="entry name" value="RING/U-box"/>
    <property type="match status" value="1"/>
</dbReference>
<organism evidence="5 6">
    <name type="scientific">Colletotrichum nymphaeae SA-01</name>
    <dbReference type="NCBI Taxonomy" id="1460502"/>
    <lineage>
        <taxon>Eukaryota</taxon>
        <taxon>Fungi</taxon>
        <taxon>Dikarya</taxon>
        <taxon>Ascomycota</taxon>
        <taxon>Pezizomycotina</taxon>
        <taxon>Sordariomycetes</taxon>
        <taxon>Hypocreomycetidae</taxon>
        <taxon>Glomerellales</taxon>
        <taxon>Glomerellaceae</taxon>
        <taxon>Colletotrichum</taxon>
        <taxon>Colletotrichum acutatum species complex</taxon>
    </lineage>
</organism>